<feature type="compositionally biased region" description="Basic and acidic residues" evidence="1">
    <location>
        <begin position="12"/>
        <end position="21"/>
    </location>
</feature>
<protein>
    <submittedName>
        <fullName evidence="2">Uncharacterized protein</fullName>
    </submittedName>
</protein>
<dbReference type="EMBL" id="AZMM01013082">
    <property type="protein sequence ID" value="ETJ32460.1"/>
    <property type="molecule type" value="Genomic_DNA"/>
</dbReference>
<evidence type="ECO:0000256" key="1">
    <source>
        <dbReference type="SAM" id="MobiDB-lite"/>
    </source>
</evidence>
<dbReference type="AlphaFoldDB" id="W1XSK7"/>
<evidence type="ECO:0000313" key="2">
    <source>
        <dbReference type="EMBL" id="ETJ32460.1"/>
    </source>
</evidence>
<reference evidence="2" key="1">
    <citation type="submission" date="2013-12" db="EMBL/GenBank/DDBJ databases">
        <title>A Varibaculum cambriense genome reconstructed from a premature infant gut community with otherwise low bacterial novelty that shifts toward anaerobic metabolism during the third week of life.</title>
        <authorList>
            <person name="Brown C.T."/>
            <person name="Sharon I."/>
            <person name="Thomas B.C."/>
            <person name="Castelle C.J."/>
            <person name="Morowitz M.J."/>
            <person name="Banfield J.F."/>
        </authorList>
    </citation>
    <scope>NUCLEOTIDE SEQUENCE</scope>
</reference>
<accession>W1XSK7</accession>
<feature type="non-terminal residue" evidence="2">
    <location>
        <position position="1"/>
    </location>
</feature>
<feature type="region of interest" description="Disordered" evidence="1">
    <location>
        <begin position="1"/>
        <end position="21"/>
    </location>
</feature>
<proteinExistence type="predicted"/>
<organism evidence="2">
    <name type="scientific">human gut metagenome</name>
    <dbReference type="NCBI Taxonomy" id="408170"/>
    <lineage>
        <taxon>unclassified sequences</taxon>
        <taxon>metagenomes</taxon>
        <taxon>organismal metagenomes</taxon>
    </lineage>
</organism>
<name>W1XSK7_9ZZZZ</name>
<sequence length="21" mass="2531">TDSFYKNSKKRTLGEPKVRYL</sequence>
<gene>
    <name evidence="2" type="ORF">Q604_UNBC13082G0001</name>
</gene>
<comment type="caution">
    <text evidence="2">The sequence shown here is derived from an EMBL/GenBank/DDBJ whole genome shotgun (WGS) entry which is preliminary data.</text>
</comment>